<evidence type="ECO:0000256" key="2">
    <source>
        <dbReference type="ARBA" id="ARBA00022801"/>
    </source>
</evidence>
<evidence type="ECO:0000256" key="3">
    <source>
        <dbReference type="ARBA" id="ARBA00022825"/>
    </source>
</evidence>
<dbReference type="EMBL" id="MU069576">
    <property type="protein sequence ID" value="KAF5838502.1"/>
    <property type="molecule type" value="Genomic_DNA"/>
</dbReference>
<dbReference type="PROSITE" id="PS00137">
    <property type="entry name" value="SUBTILASE_HIS"/>
    <property type="match status" value="1"/>
</dbReference>
<name>A0ABQ7GV64_DUNSA</name>
<dbReference type="InterPro" id="IPR015500">
    <property type="entry name" value="Peptidase_S8_subtilisin-rel"/>
</dbReference>
<dbReference type="InterPro" id="IPR036852">
    <property type="entry name" value="Peptidase_S8/S53_dom_sf"/>
</dbReference>
<comment type="caution">
    <text evidence="4">Lacks conserved residue(s) required for the propagation of feature annotation.</text>
</comment>
<comment type="similarity">
    <text evidence="4">Belongs to the peptidase S8 family.</text>
</comment>
<comment type="caution">
    <text evidence="6">The sequence shown here is derived from an EMBL/GenBank/DDBJ whole genome shotgun (WGS) entry which is preliminary data.</text>
</comment>
<reference evidence="6" key="1">
    <citation type="submission" date="2017-08" db="EMBL/GenBank/DDBJ databases">
        <authorList>
            <person name="Polle J.E."/>
            <person name="Barry K."/>
            <person name="Cushman J."/>
            <person name="Schmutz J."/>
            <person name="Tran D."/>
            <person name="Hathwaick L.T."/>
            <person name="Yim W.C."/>
            <person name="Jenkins J."/>
            <person name="Mckie-Krisberg Z.M."/>
            <person name="Prochnik S."/>
            <person name="Lindquist E."/>
            <person name="Dockter R.B."/>
            <person name="Adam C."/>
            <person name="Molina H."/>
            <person name="Bunkerborg J."/>
            <person name="Jin E."/>
            <person name="Buchheim M."/>
            <person name="Magnuson J."/>
        </authorList>
    </citation>
    <scope>NUCLEOTIDE SEQUENCE</scope>
    <source>
        <strain evidence="6">CCAP 19/18</strain>
    </source>
</reference>
<dbReference type="InterPro" id="IPR022398">
    <property type="entry name" value="Peptidase_S8_His-AS"/>
</dbReference>
<dbReference type="InterPro" id="IPR051048">
    <property type="entry name" value="Peptidase_S8/S53_subtilisin"/>
</dbReference>
<dbReference type="PANTHER" id="PTHR43399:SF5">
    <property type="entry name" value="PEPTIDASE S8 FAMILY WITH PROTEASE-ASSOCIATED DOMAIN"/>
    <property type="match status" value="1"/>
</dbReference>
<dbReference type="InterPro" id="IPR000209">
    <property type="entry name" value="Peptidase_S8/S53_dom"/>
</dbReference>
<keyword evidence="2" id="KW-0378">Hydrolase</keyword>
<dbReference type="Gene3D" id="3.40.50.200">
    <property type="entry name" value="Peptidase S8/S53 domain"/>
    <property type="match status" value="1"/>
</dbReference>
<keyword evidence="3" id="KW-0720">Serine protease</keyword>
<keyword evidence="1" id="KW-0645">Protease</keyword>
<evidence type="ECO:0000313" key="6">
    <source>
        <dbReference type="EMBL" id="KAF5838502.1"/>
    </source>
</evidence>
<evidence type="ECO:0000313" key="7">
    <source>
        <dbReference type="Proteomes" id="UP000815325"/>
    </source>
</evidence>
<protein>
    <submittedName>
        <fullName evidence="6">Peptidase S8/S53 domain-containing protein</fullName>
    </submittedName>
</protein>
<keyword evidence="7" id="KW-1185">Reference proteome</keyword>
<dbReference type="PRINTS" id="PR00723">
    <property type="entry name" value="SUBTILISIN"/>
</dbReference>
<evidence type="ECO:0000256" key="4">
    <source>
        <dbReference type="PROSITE-ProRule" id="PRU01240"/>
    </source>
</evidence>
<sequence length="409" mass="43245">MTPADVAALQEAFPSTTAAAPPKEAKISKELTAIIEHLAKQPEGISSEGLLAGIVAPKAPDGQQQLELSVQGLPFTNIKSTIGPDAAKEGMAAKAAAAAWTKELLEGLGDVLSVGGEDPCAPKFEPAGMFGMLPLTLCLKHFPAAASWLAEQGNVLYVEAAHSIIFENLQSASAMQTSALQEPLPQSPPNNAEHFPLWAAGLDGTGQIVGVADTGLDMDSCFFWDSDFQGYDDRQVKTTRTESGNEFRYWDGNNGTEHRKVQSYYVSIGNAIDDTGHGTHCAGTVAGASSKVDNPDGQPNLATGIAPGARVSIFDLQSSELANSERGDSSVRPPSDIASIFDVMHQRDVRIVSNSWGSTNVNYGSMCQSIDRYAWVYDMLIVYAAGNTGFQQAPDVGTVPAPALCKNVL</sequence>
<dbReference type="Proteomes" id="UP000815325">
    <property type="component" value="Unassembled WGS sequence"/>
</dbReference>
<organism evidence="6 7">
    <name type="scientific">Dunaliella salina</name>
    <name type="common">Green alga</name>
    <name type="synonym">Protococcus salinus</name>
    <dbReference type="NCBI Taxonomy" id="3046"/>
    <lineage>
        <taxon>Eukaryota</taxon>
        <taxon>Viridiplantae</taxon>
        <taxon>Chlorophyta</taxon>
        <taxon>core chlorophytes</taxon>
        <taxon>Chlorophyceae</taxon>
        <taxon>CS clade</taxon>
        <taxon>Chlamydomonadales</taxon>
        <taxon>Dunaliellaceae</taxon>
        <taxon>Dunaliella</taxon>
    </lineage>
</organism>
<proteinExistence type="inferred from homology"/>
<gene>
    <name evidence="6" type="ORF">DUNSADRAFT_2772</name>
</gene>
<dbReference type="PROSITE" id="PS51892">
    <property type="entry name" value="SUBTILASE"/>
    <property type="match status" value="1"/>
</dbReference>
<evidence type="ECO:0000256" key="1">
    <source>
        <dbReference type="ARBA" id="ARBA00022670"/>
    </source>
</evidence>
<feature type="non-terminal residue" evidence="6">
    <location>
        <position position="409"/>
    </location>
</feature>
<dbReference type="PANTHER" id="PTHR43399">
    <property type="entry name" value="SUBTILISIN-RELATED"/>
    <property type="match status" value="1"/>
</dbReference>
<dbReference type="Pfam" id="PF00082">
    <property type="entry name" value="Peptidase_S8"/>
    <property type="match status" value="1"/>
</dbReference>
<evidence type="ECO:0000259" key="5">
    <source>
        <dbReference type="Pfam" id="PF00082"/>
    </source>
</evidence>
<feature type="domain" description="Peptidase S8/S53" evidence="5">
    <location>
        <begin position="204"/>
        <end position="409"/>
    </location>
</feature>
<accession>A0ABQ7GV64</accession>
<dbReference type="SUPFAM" id="SSF52743">
    <property type="entry name" value="Subtilisin-like"/>
    <property type="match status" value="1"/>
</dbReference>